<protein>
    <recommendedName>
        <fullName evidence="3">Restriction endonuclease type II EcoRII C-terminal domain-containing protein</fullName>
    </recommendedName>
</protein>
<evidence type="ECO:0008006" key="3">
    <source>
        <dbReference type="Google" id="ProtNLM"/>
    </source>
</evidence>
<accession>L2F6Z4</accession>
<keyword evidence="2" id="KW-1185">Reference proteome</keyword>
<reference evidence="1 2" key="1">
    <citation type="journal article" date="2013" name="Genome Announc.">
        <title>Genome Sequence of Moraxella macacae 0408225, a Novel Bacterial Species Isolated from a Cynomolgus Macaque with Epistaxis.</title>
        <authorList>
            <person name="Ladner J.T."/>
            <person name="Whitehouse C.A."/>
            <person name="Koroleva G.I."/>
            <person name="Palacios G.F."/>
        </authorList>
    </citation>
    <scope>NUCLEOTIDE SEQUENCE [LARGE SCALE GENOMIC DNA]</scope>
    <source>
        <strain evidence="1 2">0408225</strain>
    </source>
</reference>
<gene>
    <name evidence="1" type="ORF">MOMA_06641</name>
</gene>
<organism evidence="1 2">
    <name type="scientific">Moraxella macacae 0408225</name>
    <dbReference type="NCBI Taxonomy" id="1230338"/>
    <lineage>
        <taxon>Bacteria</taxon>
        <taxon>Pseudomonadati</taxon>
        <taxon>Pseudomonadota</taxon>
        <taxon>Gammaproteobacteria</taxon>
        <taxon>Moraxellales</taxon>
        <taxon>Moraxellaceae</taxon>
        <taxon>Moraxella</taxon>
    </lineage>
</organism>
<dbReference type="Gene3D" id="3.40.91.80">
    <property type="match status" value="1"/>
</dbReference>
<dbReference type="REBASE" id="62236">
    <property type="entry name" value="Mma225ORF6646P"/>
</dbReference>
<dbReference type="eggNOG" id="ENOG502ZAF3">
    <property type="taxonomic scope" value="Bacteria"/>
</dbReference>
<evidence type="ECO:0000313" key="2">
    <source>
        <dbReference type="Proteomes" id="UP000023795"/>
    </source>
</evidence>
<dbReference type="InterPro" id="IPR038365">
    <property type="entry name" value="EcoRII_C_sf"/>
</dbReference>
<dbReference type="STRING" id="1230338.MOMA_06641"/>
<dbReference type="AlphaFoldDB" id="L2F6Z4"/>
<proteinExistence type="predicted"/>
<dbReference type="EMBL" id="ANIN01000002">
    <property type="protein sequence ID" value="ELA08218.1"/>
    <property type="molecule type" value="Genomic_DNA"/>
</dbReference>
<name>L2F6Z4_9GAMM</name>
<dbReference type="RefSeq" id="WP_009501765.1">
    <property type="nucleotide sequence ID" value="NZ_ANIN01000002.1"/>
</dbReference>
<dbReference type="PATRIC" id="fig|1230338.3.peg.1419"/>
<dbReference type="Proteomes" id="UP000023795">
    <property type="component" value="Unassembled WGS sequence"/>
</dbReference>
<sequence length="339" mass="39551">MRLPQFDISKEKMDINAKFYFFLKYLVKADLNDNQVLKIVEYYQLFFKKITLDEFKQLVLEQFSVKTKKGNKQIEYFNEIFIEIQDNNHLELFIFSVKLMLIKDLLLQEAKIKLADNIEKLKNIYPLSLEYDKITVLNPYHTRVNGALLSLLFFENLKVGFSQDTNVFIENLVTQSNDLMKIGIEPNQIFMLLFNESLNQSITSDSGLDYENRIKSVLLGLGILAKDINKTHDKVDKSTEFDLFFVLNGKTFGIGAKRTLRERYKQFIKTAQMTPVDVMIEITLGTDLTFDKVKAIVNHGIYLFVADEIYQQEAYLQNIDKVYSCKDLTLETLHALYAR</sequence>
<comment type="caution">
    <text evidence="1">The sequence shown here is derived from an EMBL/GenBank/DDBJ whole genome shotgun (WGS) entry which is preliminary data.</text>
</comment>
<evidence type="ECO:0000313" key="1">
    <source>
        <dbReference type="EMBL" id="ELA08218.1"/>
    </source>
</evidence>